<dbReference type="Proteomes" id="UP001152300">
    <property type="component" value="Unassembled WGS sequence"/>
</dbReference>
<dbReference type="Pfam" id="PF12511">
    <property type="entry name" value="DUF3716"/>
    <property type="match status" value="1"/>
</dbReference>
<evidence type="ECO:0000256" key="1">
    <source>
        <dbReference type="SAM" id="MobiDB-lite"/>
    </source>
</evidence>
<reference evidence="2" key="1">
    <citation type="submission" date="2022-11" db="EMBL/GenBank/DDBJ databases">
        <title>Genome Resource of Sclerotinia nivalis Strain SnTB1, a Plant Pathogen Isolated from American Ginseng.</title>
        <authorList>
            <person name="Fan S."/>
        </authorList>
    </citation>
    <scope>NUCLEOTIDE SEQUENCE</scope>
    <source>
        <strain evidence="2">SnTB1</strain>
    </source>
</reference>
<feature type="compositionally biased region" description="Acidic residues" evidence="1">
    <location>
        <begin position="129"/>
        <end position="138"/>
    </location>
</feature>
<comment type="caution">
    <text evidence="2">The sequence shown here is derived from an EMBL/GenBank/DDBJ whole genome shotgun (WGS) entry which is preliminary data.</text>
</comment>
<keyword evidence="3" id="KW-1185">Reference proteome</keyword>
<dbReference type="AlphaFoldDB" id="A0A9X0DEC0"/>
<sequence length="167" mass="18394">MLWKNYNGQTIRDVYFRHTEYKKLSGKDDFKSIVVQASGLIQTGVDACFRCQNYRSPYPECIKVSADQVTNLGVWAQSCGGCVWSNQHPGCSLRTTGPSAKSKPYCFGLIGEVADAPAGDGASSRAPAADEDDNDDDDAARQLLRESGLRSARYDLRNAPLYRCIDQ</sequence>
<protein>
    <submittedName>
        <fullName evidence="2">Uncharacterized protein</fullName>
    </submittedName>
</protein>
<proteinExistence type="predicted"/>
<dbReference type="EMBL" id="JAPEIS010000016">
    <property type="protein sequence ID" value="KAJ8058457.1"/>
    <property type="molecule type" value="Genomic_DNA"/>
</dbReference>
<evidence type="ECO:0000313" key="3">
    <source>
        <dbReference type="Proteomes" id="UP001152300"/>
    </source>
</evidence>
<organism evidence="2 3">
    <name type="scientific">Sclerotinia nivalis</name>
    <dbReference type="NCBI Taxonomy" id="352851"/>
    <lineage>
        <taxon>Eukaryota</taxon>
        <taxon>Fungi</taxon>
        <taxon>Dikarya</taxon>
        <taxon>Ascomycota</taxon>
        <taxon>Pezizomycotina</taxon>
        <taxon>Leotiomycetes</taxon>
        <taxon>Helotiales</taxon>
        <taxon>Sclerotiniaceae</taxon>
        <taxon>Sclerotinia</taxon>
    </lineage>
</organism>
<evidence type="ECO:0000313" key="2">
    <source>
        <dbReference type="EMBL" id="KAJ8058457.1"/>
    </source>
</evidence>
<dbReference type="InterPro" id="IPR022190">
    <property type="entry name" value="DUF3716"/>
</dbReference>
<name>A0A9X0DEC0_9HELO</name>
<accession>A0A9X0DEC0</accession>
<feature type="region of interest" description="Disordered" evidence="1">
    <location>
        <begin position="118"/>
        <end position="144"/>
    </location>
</feature>
<gene>
    <name evidence="2" type="ORF">OCU04_012645</name>
</gene>